<evidence type="ECO:0000313" key="2">
    <source>
        <dbReference type="EMBL" id="MBE1591714.1"/>
    </source>
</evidence>
<dbReference type="EMBL" id="JADBEK010000001">
    <property type="protein sequence ID" value="MBE1591714.1"/>
    <property type="molecule type" value="Genomic_DNA"/>
</dbReference>
<feature type="region of interest" description="Disordered" evidence="1">
    <location>
        <begin position="25"/>
        <end position="45"/>
    </location>
</feature>
<protein>
    <submittedName>
        <fullName evidence="2">Uncharacterized protein</fullName>
    </submittedName>
</protein>
<dbReference type="Proteomes" id="UP000633509">
    <property type="component" value="Unassembled WGS sequence"/>
</dbReference>
<comment type="caution">
    <text evidence="2">The sequence shown here is derived from an EMBL/GenBank/DDBJ whole genome shotgun (WGS) entry which is preliminary data.</text>
</comment>
<gene>
    <name evidence="2" type="ORF">H4W80_009972</name>
</gene>
<organism evidence="2 3">
    <name type="scientific">Nonomuraea angiospora</name>
    <dbReference type="NCBI Taxonomy" id="46172"/>
    <lineage>
        <taxon>Bacteria</taxon>
        <taxon>Bacillati</taxon>
        <taxon>Actinomycetota</taxon>
        <taxon>Actinomycetes</taxon>
        <taxon>Streptosporangiales</taxon>
        <taxon>Streptosporangiaceae</taxon>
        <taxon>Nonomuraea</taxon>
    </lineage>
</organism>
<name>A0ABR9MFN3_9ACTN</name>
<dbReference type="RefSeq" id="WP_192791381.1">
    <property type="nucleotide sequence ID" value="NZ_JADBEK010000001.1"/>
</dbReference>
<proteinExistence type="predicted"/>
<sequence>MTPNGAGDLEAIIKRHPEEVLFDRETPEQAAKSFITEPQAEIDGA</sequence>
<reference evidence="2 3" key="1">
    <citation type="submission" date="2020-10" db="EMBL/GenBank/DDBJ databases">
        <title>Sequencing the genomes of 1000 actinobacteria strains.</title>
        <authorList>
            <person name="Klenk H.-P."/>
        </authorList>
    </citation>
    <scope>NUCLEOTIDE SEQUENCE [LARGE SCALE GENOMIC DNA]</scope>
    <source>
        <strain evidence="2 3">DSM 43173</strain>
    </source>
</reference>
<keyword evidence="3" id="KW-1185">Reference proteome</keyword>
<evidence type="ECO:0000256" key="1">
    <source>
        <dbReference type="SAM" id="MobiDB-lite"/>
    </source>
</evidence>
<accession>A0ABR9MFN3</accession>
<evidence type="ECO:0000313" key="3">
    <source>
        <dbReference type="Proteomes" id="UP000633509"/>
    </source>
</evidence>